<protein>
    <submittedName>
        <fullName evidence="2">Uncharacterized protein</fullName>
    </submittedName>
</protein>
<comment type="caution">
    <text evidence="2">The sequence shown here is derived from an EMBL/GenBank/DDBJ whole genome shotgun (WGS) entry which is preliminary data.</text>
</comment>
<reference evidence="2" key="1">
    <citation type="journal article" date="2021" name="bioRxiv">
        <title>Whole Genome Assembly and Annotation of Northern Wild Rice, Zizania palustris L., Supports a Whole Genome Duplication in the Zizania Genus.</title>
        <authorList>
            <person name="Haas M."/>
            <person name="Kono T."/>
            <person name="Macchietto M."/>
            <person name="Millas R."/>
            <person name="McGilp L."/>
            <person name="Shao M."/>
            <person name="Duquette J."/>
            <person name="Hirsch C.N."/>
            <person name="Kimball J."/>
        </authorList>
    </citation>
    <scope>NUCLEOTIDE SEQUENCE</scope>
    <source>
        <tissue evidence="2">Fresh leaf tissue</tissue>
    </source>
</reference>
<sequence>MKFTEAGGSGGARGAHPDIDGDDDVALSGRYSLFTPTPYGQFISEQFAFAGHGGGGGVSLTLGLPRSIEKTPVSFLVGSSNGSHDSVPVKTASYATT</sequence>
<organism evidence="2 3">
    <name type="scientific">Zizania palustris</name>
    <name type="common">Northern wild rice</name>
    <dbReference type="NCBI Taxonomy" id="103762"/>
    <lineage>
        <taxon>Eukaryota</taxon>
        <taxon>Viridiplantae</taxon>
        <taxon>Streptophyta</taxon>
        <taxon>Embryophyta</taxon>
        <taxon>Tracheophyta</taxon>
        <taxon>Spermatophyta</taxon>
        <taxon>Magnoliopsida</taxon>
        <taxon>Liliopsida</taxon>
        <taxon>Poales</taxon>
        <taxon>Poaceae</taxon>
        <taxon>BOP clade</taxon>
        <taxon>Oryzoideae</taxon>
        <taxon>Oryzeae</taxon>
        <taxon>Zizaniinae</taxon>
        <taxon>Zizania</taxon>
    </lineage>
</organism>
<evidence type="ECO:0000313" key="2">
    <source>
        <dbReference type="EMBL" id="KAG8050586.1"/>
    </source>
</evidence>
<keyword evidence="3" id="KW-1185">Reference proteome</keyword>
<proteinExistence type="predicted"/>
<feature type="region of interest" description="Disordered" evidence="1">
    <location>
        <begin position="1"/>
        <end position="21"/>
    </location>
</feature>
<dbReference type="Proteomes" id="UP000729402">
    <property type="component" value="Unassembled WGS sequence"/>
</dbReference>
<accession>A0A8J5S5G6</accession>
<reference evidence="2" key="2">
    <citation type="submission" date="2021-02" db="EMBL/GenBank/DDBJ databases">
        <authorList>
            <person name="Kimball J.A."/>
            <person name="Haas M.W."/>
            <person name="Macchietto M."/>
            <person name="Kono T."/>
            <person name="Duquette J."/>
            <person name="Shao M."/>
        </authorList>
    </citation>
    <scope>NUCLEOTIDE SEQUENCE</scope>
    <source>
        <tissue evidence="2">Fresh leaf tissue</tissue>
    </source>
</reference>
<dbReference type="EMBL" id="JAAALK010000289">
    <property type="protein sequence ID" value="KAG8050586.1"/>
    <property type="molecule type" value="Genomic_DNA"/>
</dbReference>
<name>A0A8J5S5G6_ZIZPA</name>
<evidence type="ECO:0000256" key="1">
    <source>
        <dbReference type="SAM" id="MobiDB-lite"/>
    </source>
</evidence>
<evidence type="ECO:0000313" key="3">
    <source>
        <dbReference type="Proteomes" id="UP000729402"/>
    </source>
</evidence>
<gene>
    <name evidence="2" type="ORF">GUJ93_ZPchr0009g1776</name>
</gene>
<dbReference type="AlphaFoldDB" id="A0A8J5S5G6"/>